<proteinExistence type="predicted"/>
<keyword evidence="2" id="KW-1185">Reference proteome</keyword>
<reference evidence="1 2" key="1">
    <citation type="journal article" date="2014" name="Arch. Virol.">
        <title>Complete genome sequence of Tunisvirus, a new member of the proposed family Marseilleviridae.</title>
        <authorList>
            <person name="Aherfi S."/>
            <person name="Boughalmi M."/>
            <person name="Pagnier I."/>
            <person name="Fournous G."/>
            <person name="La Scola B."/>
            <person name="Raoult D."/>
            <person name="Colson P."/>
        </authorList>
    </citation>
    <scope>NUCLEOTIDE SEQUENCE [LARGE SCALE GENOMIC DNA]</scope>
    <source>
        <strain evidence="1 2">U484</strain>
    </source>
</reference>
<sequence length="640" mass="74888">MKKIYNKICFSLLEMQTTYRQVKSLNGVDDCILKSGIQKYVRRNKRDKALWCMVELDFFAEATDEKAGEAIRSNMLHRLMVIFLEEISVCNLLLWLLLAEKFQILFSCKEQRKNLDAESAEWKRLRTLEQKALVWVICQMCSSRHIRILSHTRSAFGHGKSQESLDVSGEFYKDFHEVIQEFGEDEEEPKTKLVLEKETRETRKLCKNFLSALEQQKYSAYHWASQILELGKVNGRYYKSQRSDLLIFWCLGKFFETRQEAEILLKIHAVALSWFKELSGIREGFLTWWCLVTACVIGWQERKLCEDIPNYKDIYKRNLSEKIRIDGYVIDKHTKQGRKLGKDSITFVLEGAFVVREAKIGDTRLRAFYEDINIYRASGMKGVKRHKTPKESDVFEFIVRAQLVCGTGKTDTYFAKEKRTGKRVLVKGPFKSKDSIKNVLTIAKIKKALGVPFVRVRRMLLRPDFFPDSVMGVRSRMEDRDVISCFLVFDDETTEEVLPTTTRKGKVTPETEVVDWESVESMKHFNVLQYDDGEILFGFCIAVIFRVIFGLPDLADRNFLFVPRKNTVLSIDEDICGREVDLEAALKKNRFAKYREVLEKNRDRVQETLEQWEQIFSETRMTLPLGVTLEFVFEKMKKIF</sequence>
<accession>V9SDV6</accession>
<evidence type="ECO:0000313" key="2">
    <source>
        <dbReference type="Proteomes" id="UP000232615"/>
    </source>
</evidence>
<keyword evidence="1" id="KW-0808">Transferase</keyword>
<dbReference type="Proteomes" id="UP000232615">
    <property type="component" value="Segment"/>
</dbReference>
<protein>
    <submittedName>
        <fullName evidence="1">Putative glycosyltransferase</fullName>
    </submittedName>
</protein>
<gene>
    <name evidence="1" type="ORF">TNS_ORF197</name>
</gene>
<evidence type="ECO:0000313" key="1">
    <source>
        <dbReference type="EMBL" id="AHC54915.1"/>
    </source>
</evidence>
<organism evidence="1 2">
    <name type="scientific">Tunisvirus fontaine2</name>
    <dbReference type="NCBI Taxonomy" id="1421067"/>
    <lineage>
        <taxon>Viruses</taxon>
        <taxon>Varidnaviria</taxon>
        <taxon>Bamfordvirae</taxon>
        <taxon>Nucleocytoviricota</taxon>
        <taxon>Megaviricetes</taxon>
        <taxon>Pimascovirales</taxon>
        <taxon>Pimascovirales incertae sedis</taxon>
        <taxon>Marseilleviridae</taxon>
        <taxon>Losannavirus</taxon>
        <taxon>Losannavirus tunisense</taxon>
    </lineage>
</organism>
<dbReference type="EMBL" id="KF483846">
    <property type="protein sequence ID" value="AHC54915.1"/>
    <property type="molecule type" value="Genomic_DNA"/>
</dbReference>
<dbReference type="GO" id="GO:0016740">
    <property type="term" value="F:transferase activity"/>
    <property type="evidence" value="ECO:0007669"/>
    <property type="project" value="UniProtKB-KW"/>
</dbReference>
<name>V9SDV6_9VIRU</name>